<dbReference type="Gene3D" id="2.130.10.10">
    <property type="entry name" value="YVTN repeat-like/Quinoprotein amine dehydrogenase"/>
    <property type="match status" value="2"/>
</dbReference>
<gene>
    <name evidence="7" type="ORF">C4D60_Mb01t27960</name>
</gene>
<dbReference type="InterPro" id="IPR042099">
    <property type="entry name" value="ANL_N_sf"/>
</dbReference>
<feature type="region of interest" description="Disordered" evidence="3">
    <location>
        <begin position="41"/>
        <end position="60"/>
    </location>
</feature>
<feature type="region of interest" description="Disordered" evidence="3">
    <location>
        <begin position="765"/>
        <end position="786"/>
    </location>
</feature>
<evidence type="ECO:0000313" key="7">
    <source>
        <dbReference type="EMBL" id="THU64580.1"/>
    </source>
</evidence>
<dbReference type="PANTHER" id="PTHR44394">
    <property type="entry name" value="BETA-ALANINE-ACTIVATING ENZYME"/>
    <property type="match status" value="1"/>
</dbReference>
<sequence>MPADDSGGDAGKKLCCISHVFFEAASKNSARTAVVHATGGIQRRGEAGEGSAAHSVEEGSSPPIYPGDVCFTWGDVLSAVESLSRRIRWVLDGGDDPDLVRPQGYCGTKQIAMAEDPLTLDFRMPQIVGICIPPSVEYIVAVLAILRCGEAFLPLDPSWSEERILSVISSSKTGLIIKCASFYRTRQLEAVDWIVERGSCSVLYANMKMDSERELCWPDLIWPCESRSPRRFCYLMYTSGSTGKSKGVCGTEEGLLNRFQWMQGLIPLCSMDILLFKTSTSFIDHLQEFLGAILTCTLLVIPPFNEFKANPICLVNLLKAYCISRLTCVPSLMRLVLPKLKHSYIRGCNPLKVLILSGEVLSISLCRSLLETLPETTILNLYGSTEVSGDCTYFDCKNLASVLETESLSSVPIGIAISNCDIILGEFDNPDEGEIFVSGPCLFAGYLDEDLNDNPKGNSSGLQFRTGDFAKCLQSGDLVFLGRNDRTVKINGQRVALEEIESMLKEHPEVSDAAVTFHGTDGVSTYLEAYFVMKTSEDLQKENKHSSDEQHLIENLITSIRSWLVKKLPPAMIPSYYFCMRSLPTLASGKIDYLKLSSSVCMPKHRRSHFEMNQTSDSQLQIIKEVFCDALLVQEVSDYDDFFLMGGNSISAAQAAHKLGIDMRLIYMFPTPLKLLNGLIERKELHENFVGPDNGFRKRSKVYGNVLGALDLSTGEVQRSFPPERSSQPYVGVQVHDLSVEHNVQQSISNSERIYFKQEVSFLPPDSHGATSSDHGLRPSKSNRPEMSAFSRCNKIMDGLECDLDNTNRLWLSIKTPRSRKGSLEELWKILLESCVDASPLIVLMDDNLHLLIGSHSHIFLCIDALSGSIRWEVKLEGRVECSAAITGDFSQVVVGCYRGKIYFLDFATGNISWYFQTDGEVKMQPIVDKTRNLIWCGSHDHSLYALDYKEHCLVYKVSCGGSIFGSPYIDVVHNMIYVASTSGRVTGISLAVVPFSVTWLFEAGVPIFGSLSMDSKCRNVICCMVDGHVLALSPEGAVVWKAVVGGPIFAGACISSVLAGQILVCCRNGSLYSFDMEGATLWEYQIGDPITSSAYVDEQTELISESSRPHERLACICGSSGSVHVIRISTEPKRGASTADGLPQTPMVEEFARMDLPGDIFSSPVMIGGRIFLGCRDDYVHCIAVVP</sequence>
<dbReference type="Gene3D" id="1.10.1200.10">
    <property type="entry name" value="ACP-like"/>
    <property type="match status" value="1"/>
</dbReference>
<evidence type="ECO:0000256" key="3">
    <source>
        <dbReference type="SAM" id="MobiDB-lite"/>
    </source>
</evidence>
<dbReference type="InterPro" id="IPR011047">
    <property type="entry name" value="Quinoprotein_ADH-like_sf"/>
</dbReference>
<dbReference type="SUPFAM" id="SSF50998">
    <property type="entry name" value="Quinoprotein alcohol dehydrogenase-like"/>
    <property type="match status" value="1"/>
</dbReference>
<dbReference type="PANTHER" id="PTHR44394:SF1">
    <property type="entry name" value="BETA-ALANINE-ACTIVATING ENZYME"/>
    <property type="match status" value="1"/>
</dbReference>
<keyword evidence="8" id="KW-1185">Reference proteome</keyword>
<protein>
    <recommendedName>
        <fullName evidence="1">4-coumarate--CoA ligase</fullName>
        <ecNumber evidence="1">6.2.1.12</ecNumber>
    </recommendedName>
</protein>
<dbReference type="GO" id="GO:0043041">
    <property type="term" value="P:amino acid activation for nonribosomal peptide biosynthetic process"/>
    <property type="evidence" value="ECO:0007669"/>
    <property type="project" value="TreeGrafter"/>
</dbReference>
<evidence type="ECO:0000313" key="8">
    <source>
        <dbReference type="Proteomes" id="UP000317650"/>
    </source>
</evidence>
<organism evidence="7 8">
    <name type="scientific">Musa balbisiana</name>
    <name type="common">Banana</name>
    <dbReference type="NCBI Taxonomy" id="52838"/>
    <lineage>
        <taxon>Eukaryota</taxon>
        <taxon>Viridiplantae</taxon>
        <taxon>Streptophyta</taxon>
        <taxon>Embryophyta</taxon>
        <taxon>Tracheophyta</taxon>
        <taxon>Spermatophyta</taxon>
        <taxon>Magnoliopsida</taxon>
        <taxon>Liliopsida</taxon>
        <taxon>Zingiberales</taxon>
        <taxon>Musaceae</taxon>
        <taxon>Musa</taxon>
    </lineage>
</organism>
<dbReference type="InterPro" id="IPR018391">
    <property type="entry name" value="PQQ_b-propeller_rpt"/>
</dbReference>
<dbReference type="PROSITE" id="PS00012">
    <property type="entry name" value="PHOSPHOPANTETHEINE"/>
    <property type="match status" value="1"/>
</dbReference>
<feature type="domain" description="AMP-dependent synthetase/ligase" evidence="4">
    <location>
        <begin position="126"/>
        <end position="447"/>
    </location>
</feature>
<dbReference type="EMBL" id="PYDT01000004">
    <property type="protein sequence ID" value="THU64580.1"/>
    <property type="molecule type" value="Genomic_DNA"/>
</dbReference>
<proteinExistence type="predicted"/>
<dbReference type="EC" id="6.2.1.12" evidence="1"/>
<dbReference type="GO" id="GO:0016207">
    <property type="term" value="F:4-coumarate-CoA ligase activity"/>
    <property type="evidence" value="ECO:0007669"/>
    <property type="project" value="UniProtKB-EC"/>
</dbReference>
<dbReference type="InterPro" id="IPR045851">
    <property type="entry name" value="AMP-bd_C_sf"/>
</dbReference>
<dbReference type="Pfam" id="PF00501">
    <property type="entry name" value="AMP-binding"/>
    <property type="match status" value="1"/>
</dbReference>
<evidence type="ECO:0000259" key="4">
    <source>
        <dbReference type="Pfam" id="PF00501"/>
    </source>
</evidence>
<dbReference type="SMART" id="SM00564">
    <property type="entry name" value="PQQ"/>
    <property type="match status" value="4"/>
</dbReference>
<feature type="domain" description="Pyrrolo-quinoline quinone repeat" evidence="6">
    <location>
        <begin position="832"/>
        <end position="1185"/>
    </location>
</feature>
<dbReference type="InterPro" id="IPR002372">
    <property type="entry name" value="PQQ_rpt_dom"/>
</dbReference>
<dbReference type="GO" id="GO:0009698">
    <property type="term" value="P:phenylpropanoid metabolic process"/>
    <property type="evidence" value="ECO:0007669"/>
    <property type="project" value="UniProtKB-ARBA"/>
</dbReference>
<evidence type="ECO:0000259" key="6">
    <source>
        <dbReference type="Pfam" id="PF13570"/>
    </source>
</evidence>
<dbReference type="InterPro" id="IPR036736">
    <property type="entry name" value="ACP-like_sf"/>
</dbReference>
<name>A0A4S8JRA0_MUSBA</name>
<dbReference type="GO" id="GO:0106290">
    <property type="term" value="F:trans-cinnamate-CoA ligase activity"/>
    <property type="evidence" value="ECO:0007669"/>
    <property type="project" value="UniProtKB-ARBA"/>
</dbReference>
<evidence type="ECO:0000256" key="1">
    <source>
        <dbReference type="ARBA" id="ARBA00012959"/>
    </source>
</evidence>
<dbReference type="Gene3D" id="3.30.300.30">
    <property type="match status" value="1"/>
</dbReference>
<dbReference type="InterPro" id="IPR052091">
    <property type="entry name" value="Beta-ala_Activ/Resist"/>
</dbReference>
<dbReference type="Pfam" id="PF13193">
    <property type="entry name" value="AMP-binding_C"/>
    <property type="match status" value="1"/>
</dbReference>
<reference evidence="7 8" key="1">
    <citation type="journal article" date="2019" name="Nat. Plants">
        <title>Genome sequencing of Musa balbisiana reveals subgenome evolution and function divergence in polyploid bananas.</title>
        <authorList>
            <person name="Yao X."/>
        </authorList>
    </citation>
    <scope>NUCLEOTIDE SEQUENCE [LARGE SCALE GENOMIC DNA]</scope>
    <source>
        <strain evidence="8">cv. DH-PKW</strain>
        <tissue evidence="7">Leaves</tissue>
    </source>
</reference>
<dbReference type="PROSITE" id="PS00455">
    <property type="entry name" value="AMP_BINDING"/>
    <property type="match status" value="1"/>
</dbReference>
<evidence type="ECO:0000256" key="2">
    <source>
        <dbReference type="ARBA" id="ARBA00034252"/>
    </source>
</evidence>
<dbReference type="Pfam" id="PF13570">
    <property type="entry name" value="Beta-prop_ACSF4"/>
    <property type="match status" value="1"/>
</dbReference>
<dbReference type="Proteomes" id="UP000317650">
    <property type="component" value="Chromosome 1"/>
</dbReference>
<dbReference type="Gene3D" id="3.40.50.12780">
    <property type="entry name" value="N-terminal domain of ligase-like"/>
    <property type="match status" value="1"/>
</dbReference>
<dbReference type="InterPro" id="IPR025110">
    <property type="entry name" value="AMP-bd_C"/>
</dbReference>
<dbReference type="CDD" id="cd05930">
    <property type="entry name" value="A_NRPS"/>
    <property type="match status" value="1"/>
</dbReference>
<dbReference type="FunFam" id="2.130.10.10:FF:000883">
    <property type="entry name" value="Putative acyl-activating enzyme 19"/>
    <property type="match status" value="1"/>
</dbReference>
<dbReference type="STRING" id="52838.A0A4S8JRA0"/>
<dbReference type="AlphaFoldDB" id="A0A4S8JRA0"/>
<dbReference type="InterPro" id="IPR015943">
    <property type="entry name" value="WD40/YVTN_repeat-like_dom_sf"/>
</dbReference>
<comment type="catalytic activity">
    <reaction evidence="2">
        <text>(E)-4-coumarate + ATP + CoA = (E)-4-coumaroyl-CoA + AMP + diphosphate</text>
        <dbReference type="Rhea" id="RHEA:19641"/>
        <dbReference type="ChEBI" id="CHEBI:12876"/>
        <dbReference type="ChEBI" id="CHEBI:30616"/>
        <dbReference type="ChEBI" id="CHEBI:33019"/>
        <dbReference type="ChEBI" id="CHEBI:57287"/>
        <dbReference type="ChEBI" id="CHEBI:85008"/>
        <dbReference type="ChEBI" id="CHEBI:456215"/>
        <dbReference type="EC" id="6.2.1.12"/>
    </reaction>
    <physiologicalReaction direction="left-to-right" evidence="2">
        <dbReference type="Rhea" id="RHEA:19642"/>
    </physiologicalReaction>
</comment>
<feature type="domain" description="AMP-binding enzyme C-terminal" evidence="5">
    <location>
        <begin position="499"/>
        <end position="590"/>
    </location>
</feature>
<dbReference type="InterPro" id="IPR006162">
    <property type="entry name" value="Ppantetheine_attach_site"/>
</dbReference>
<accession>A0A4S8JRA0</accession>
<dbReference type="InterPro" id="IPR020845">
    <property type="entry name" value="AMP-binding_CS"/>
</dbReference>
<dbReference type="SUPFAM" id="SSF47336">
    <property type="entry name" value="ACP-like"/>
    <property type="match status" value="1"/>
</dbReference>
<dbReference type="SUPFAM" id="SSF56801">
    <property type="entry name" value="Acetyl-CoA synthetase-like"/>
    <property type="match status" value="1"/>
</dbReference>
<comment type="caution">
    <text evidence="7">The sequence shown here is derived from an EMBL/GenBank/DDBJ whole genome shotgun (WGS) entry which is preliminary data.</text>
</comment>
<dbReference type="InterPro" id="IPR000873">
    <property type="entry name" value="AMP-dep_synth/lig_dom"/>
</dbReference>
<evidence type="ECO:0000259" key="5">
    <source>
        <dbReference type="Pfam" id="PF13193"/>
    </source>
</evidence>